<evidence type="ECO:0000313" key="12">
    <source>
        <dbReference type="Proteomes" id="UP001054252"/>
    </source>
</evidence>
<dbReference type="Gene3D" id="1.10.8.430">
    <property type="entry name" value="Helical domain of apoptotic protease-activating factors"/>
    <property type="match status" value="1"/>
</dbReference>
<dbReference type="InterPro" id="IPR042197">
    <property type="entry name" value="Apaf_helical"/>
</dbReference>
<feature type="domain" description="Disease resistance N-terminal" evidence="8">
    <location>
        <begin position="19"/>
        <end position="104"/>
    </location>
</feature>
<gene>
    <name evidence="11" type="ORF">SLEP1_g53363</name>
</gene>
<dbReference type="GO" id="GO:0005524">
    <property type="term" value="F:ATP binding"/>
    <property type="evidence" value="ECO:0007669"/>
    <property type="project" value="UniProtKB-KW"/>
</dbReference>
<dbReference type="FunFam" id="1.10.10.10:FF:000322">
    <property type="entry name" value="Probable disease resistance protein At1g63360"/>
    <property type="match status" value="1"/>
</dbReference>
<proteinExistence type="predicted"/>
<evidence type="ECO:0000256" key="5">
    <source>
        <dbReference type="ARBA" id="ARBA00022840"/>
    </source>
</evidence>
<keyword evidence="5" id="KW-0067">ATP-binding</keyword>
<keyword evidence="3" id="KW-0547">Nucleotide-binding</keyword>
<dbReference type="FunFam" id="3.40.50.300:FF:001091">
    <property type="entry name" value="Probable disease resistance protein At1g61300"/>
    <property type="match status" value="1"/>
</dbReference>
<evidence type="ECO:0000256" key="4">
    <source>
        <dbReference type="ARBA" id="ARBA00022821"/>
    </source>
</evidence>
<dbReference type="InterPro" id="IPR036388">
    <property type="entry name" value="WH-like_DNA-bd_sf"/>
</dbReference>
<dbReference type="PRINTS" id="PR00364">
    <property type="entry name" value="DISEASERSIST"/>
</dbReference>
<dbReference type="Pfam" id="PF23559">
    <property type="entry name" value="WHD_DRP"/>
    <property type="match status" value="1"/>
</dbReference>
<dbReference type="Gene3D" id="3.40.50.300">
    <property type="entry name" value="P-loop containing nucleotide triphosphate hydrolases"/>
    <property type="match status" value="1"/>
</dbReference>
<evidence type="ECO:0000256" key="2">
    <source>
        <dbReference type="ARBA" id="ARBA00022737"/>
    </source>
</evidence>
<dbReference type="AlphaFoldDB" id="A0AAV5MC09"/>
<accession>A0AAV5MC09</accession>
<dbReference type="PANTHER" id="PTHR36766:SF51">
    <property type="entry name" value="DISEASE RESISTANCE RPP13-LIKE PROTEIN 1"/>
    <property type="match status" value="1"/>
</dbReference>
<evidence type="ECO:0008006" key="13">
    <source>
        <dbReference type="Google" id="ProtNLM"/>
    </source>
</evidence>
<dbReference type="PANTHER" id="PTHR36766">
    <property type="entry name" value="PLANT BROAD-SPECTRUM MILDEW RESISTANCE PROTEIN RPW8"/>
    <property type="match status" value="1"/>
</dbReference>
<evidence type="ECO:0000259" key="10">
    <source>
        <dbReference type="Pfam" id="PF25019"/>
    </source>
</evidence>
<dbReference type="Gene3D" id="3.80.10.10">
    <property type="entry name" value="Ribonuclease Inhibitor"/>
    <property type="match status" value="1"/>
</dbReference>
<keyword evidence="4" id="KW-0611">Plant defense</keyword>
<feature type="domain" description="Disease resistance protein winged helix" evidence="9">
    <location>
        <begin position="437"/>
        <end position="507"/>
    </location>
</feature>
<dbReference type="EMBL" id="BPVZ01000207">
    <property type="protein sequence ID" value="GKV46376.1"/>
    <property type="molecule type" value="Genomic_DNA"/>
</dbReference>
<feature type="region of interest" description="Disordered" evidence="6">
    <location>
        <begin position="750"/>
        <end position="774"/>
    </location>
</feature>
<evidence type="ECO:0000313" key="11">
    <source>
        <dbReference type="EMBL" id="GKV46376.1"/>
    </source>
</evidence>
<evidence type="ECO:0000256" key="6">
    <source>
        <dbReference type="SAM" id="MobiDB-lite"/>
    </source>
</evidence>
<dbReference type="GO" id="GO:0043531">
    <property type="term" value="F:ADP binding"/>
    <property type="evidence" value="ECO:0007669"/>
    <property type="project" value="InterPro"/>
</dbReference>
<feature type="domain" description="R13L1/DRL21-like LRR repeat region" evidence="10">
    <location>
        <begin position="697"/>
        <end position="852"/>
    </location>
</feature>
<protein>
    <recommendedName>
        <fullName evidence="13">Disease resistance RPP13-like protein 1</fullName>
    </recommendedName>
</protein>
<reference evidence="11 12" key="1">
    <citation type="journal article" date="2021" name="Commun. Biol.">
        <title>The genome of Shorea leprosula (Dipterocarpaceae) highlights the ecological relevance of drought in aseasonal tropical rainforests.</title>
        <authorList>
            <person name="Ng K.K.S."/>
            <person name="Kobayashi M.J."/>
            <person name="Fawcett J.A."/>
            <person name="Hatakeyama M."/>
            <person name="Paape T."/>
            <person name="Ng C.H."/>
            <person name="Ang C.C."/>
            <person name="Tnah L.H."/>
            <person name="Lee C.T."/>
            <person name="Nishiyama T."/>
            <person name="Sese J."/>
            <person name="O'Brien M.J."/>
            <person name="Copetti D."/>
            <person name="Mohd Noor M.I."/>
            <person name="Ong R.C."/>
            <person name="Putra M."/>
            <person name="Sireger I.Z."/>
            <person name="Indrioko S."/>
            <person name="Kosugi Y."/>
            <person name="Izuno A."/>
            <person name="Isagi Y."/>
            <person name="Lee S.L."/>
            <person name="Shimizu K.K."/>
        </authorList>
    </citation>
    <scope>NUCLEOTIDE SEQUENCE [LARGE SCALE GENOMIC DNA]</scope>
    <source>
        <strain evidence="11">214</strain>
    </source>
</reference>
<dbReference type="Pfam" id="PF00931">
    <property type="entry name" value="NB-ARC"/>
    <property type="match status" value="1"/>
</dbReference>
<keyword evidence="1" id="KW-0433">Leucine-rich repeat</keyword>
<dbReference type="GO" id="GO:0006952">
    <property type="term" value="P:defense response"/>
    <property type="evidence" value="ECO:0007669"/>
    <property type="project" value="UniProtKB-KW"/>
</dbReference>
<dbReference type="SUPFAM" id="SSF52540">
    <property type="entry name" value="P-loop containing nucleoside triphosphate hydrolases"/>
    <property type="match status" value="1"/>
</dbReference>
<evidence type="ECO:0000259" key="8">
    <source>
        <dbReference type="Pfam" id="PF18052"/>
    </source>
</evidence>
<feature type="domain" description="NB-ARC" evidence="7">
    <location>
        <begin position="182"/>
        <end position="352"/>
    </location>
</feature>
<dbReference type="Pfam" id="PF18052">
    <property type="entry name" value="Rx_N"/>
    <property type="match status" value="1"/>
</dbReference>
<evidence type="ECO:0000256" key="3">
    <source>
        <dbReference type="ARBA" id="ARBA00022741"/>
    </source>
</evidence>
<dbReference type="SUPFAM" id="SSF52058">
    <property type="entry name" value="L domain-like"/>
    <property type="match status" value="1"/>
</dbReference>
<sequence>MEVLSRVGDSCLSAIFDLLSEKLKEYLSNQLWDSKEEIHAHMESWMTLLPKITALLQHAEENQVANKFVKSYLDDLRDLAYDMEDILEEFVIDAKESKVGPSKRQRIISGVKNFFSSNKAKPNQEINSMVMDLSSRSQKIEYGMRSLGLTNLALKLEDRSHKVAAKRLPESSLLEDKVWGRDREKDAILQRLLKDGGSLEQDFVIPIVGMGGLGKTTLARLIYNDEKLKGKFDLKAWVCVSDEFDVAQITRTIFEHVTGKSCDSDFGLLQEKLRGELSGHKFLLVLDDVWNKEYGQWDVLKRPFMSGALGSKIIVTTRNKDVGMMMRGDDGVYNLALLQDDACLPLFTRHALGKENFDAHPNLQDVGEKLVKRCKRLPLALKTLGGALRVKLGRDEWEIVLNSDIWSSSEDKILPALRLSYNHLPSHLKRCFAYCALFPQDYEFKEKELVLLWMAEGLLQQQSHGKKQMEEEIGHQYFHELFLRSLFQQSSTNKSWFVMHDLINDLAVHVAGKIFCNLERSMGDEKLEKARHLSFTPHEYEISERFTILDKLKHLRTFLPLLGDKTCLYLSKRILHEFLPTLNRLRVLSLHHYKIRELPESFQNLKHIRYIDFSYTSIKCIPESVGSLLFLQTMLLCGCGGLSKLPMTIGNLIDLHHLDITDTSSLKEMPSGIGNLKNLVTLSKFIVGKTSGMMTRLSDLKNLSQLQGRLSIEDLQNVLAIQDAREANLDKIHGLEKLVLKWTTSNNDLERTTSNSDLEQTTSNNDLEQTTSDNDRDELVLKMQVLSCLKPHSNLKSLKISCYGGENFPPWVCDPSLFLNLSSMKLNHCERCTLLPSLGLLTVLKELIIEGMDSIEAIGSEFYGRHGSFPSLAELVFRNMPKWKEWTSSAESAGEFPCLHRLVIENCPKLLGQLPSNLSSLKEKFKKKSEMNQDACKKKLEYSLLKAVAFIYGL</sequence>
<name>A0AAV5MC09_9ROSI</name>
<dbReference type="Pfam" id="PF25019">
    <property type="entry name" value="LRR_R13L1-DRL21"/>
    <property type="match status" value="1"/>
</dbReference>
<comment type="caution">
    <text evidence="11">The sequence shown here is derived from an EMBL/GenBank/DDBJ whole genome shotgun (WGS) entry which is preliminary data.</text>
</comment>
<dbReference type="Proteomes" id="UP001054252">
    <property type="component" value="Unassembled WGS sequence"/>
</dbReference>
<dbReference type="InterPro" id="IPR058922">
    <property type="entry name" value="WHD_DRP"/>
</dbReference>
<dbReference type="InterPro" id="IPR027417">
    <property type="entry name" value="P-loop_NTPase"/>
</dbReference>
<organism evidence="11 12">
    <name type="scientific">Rubroshorea leprosula</name>
    <dbReference type="NCBI Taxonomy" id="152421"/>
    <lineage>
        <taxon>Eukaryota</taxon>
        <taxon>Viridiplantae</taxon>
        <taxon>Streptophyta</taxon>
        <taxon>Embryophyta</taxon>
        <taxon>Tracheophyta</taxon>
        <taxon>Spermatophyta</taxon>
        <taxon>Magnoliopsida</taxon>
        <taxon>eudicotyledons</taxon>
        <taxon>Gunneridae</taxon>
        <taxon>Pentapetalae</taxon>
        <taxon>rosids</taxon>
        <taxon>malvids</taxon>
        <taxon>Malvales</taxon>
        <taxon>Dipterocarpaceae</taxon>
        <taxon>Rubroshorea</taxon>
    </lineage>
</organism>
<keyword evidence="12" id="KW-1185">Reference proteome</keyword>
<evidence type="ECO:0000259" key="9">
    <source>
        <dbReference type="Pfam" id="PF23559"/>
    </source>
</evidence>
<dbReference type="InterPro" id="IPR032675">
    <property type="entry name" value="LRR_dom_sf"/>
</dbReference>
<keyword evidence="2" id="KW-0677">Repeat</keyword>
<dbReference type="InterPro" id="IPR041118">
    <property type="entry name" value="Rx_N"/>
</dbReference>
<feature type="compositionally biased region" description="Polar residues" evidence="6">
    <location>
        <begin position="750"/>
        <end position="772"/>
    </location>
</feature>
<dbReference type="Gene3D" id="1.10.10.10">
    <property type="entry name" value="Winged helix-like DNA-binding domain superfamily/Winged helix DNA-binding domain"/>
    <property type="match status" value="1"/>
</dbReference>
<dbReference type="GO" id="GO:0051707">
    <property type="term" value="P:response to other organism"/>
    <property type="evidence" value="ECO:0007669"/>
    <property type="project" value="UniProtKB-ARBA"/>
</dbReference>
<dbReference type="Gene3D" id="1.20.5.4130">
    <property type="match status" value="1"/>
</dbReference>
<evidence type="ECO:0000259" key="7">
    <source>
        <dbReference type="Pfam" id="PF00931"/>
    </source>
</evidence>
<dbReference type="InterPro" id="IPR002182">
    <property type="entry name" value="NB-ARC"/>
</dbReference>
<dbReference type="InterPro" id="IPR056789">
    <property type="entry name" value="LRR_R13L1-DRL21"/>
</dbReference>
<evidence type="ECO:0000256" key="1">
    <source>
        <dbReference type="ARBA" id="ARBA00022614"/>
    </source>
</evidence>